<proteinExistence type="predicted"/>
<dbReference type="HOGENOM" id="CLU_677811_0_0_0"/>
<dbReference type="STRING" id="751945.Theos_1534"/>
<dbReference type="Proteomes" id="UP000000211">
    <property type="component" value="Chromosome"/>
</dbReference>
<evidence type="ECO:0000256" key="1">
    <source>
        <dbReference type="SAM" id="SignalP"/>
    </source>
</evidence>
<keyword evidence="3" id="KW-1185">Reference proteome</keyword>
<sequence>MRRAFLWLLFWTPVALAQVPFHLGGPADLSLEGGWRLGLPGLALSVENNALTGFDLVNIAALLRDPKPTDLLLVAARIPAEEGSTALLQGGVRGLAVSFPLGQDPLTGLASGAVGLDYRLQALGSVRVSPGLISLAQEGFGPGDVLLLEGTQAEGLLFHRMALQGALPILDGLLVVGAEVALLYGVGGAYLTFQQGSALSYDNQGLDGQVSLLWERGGHGLGFQVGFGLRTQLPTVGFSVYLRPWGRVWFRGLERTAVSLTAQDATALEVLECLRDGQVSSTVNCAVVSGQGERVFHLPFELGIGGFYPIFLGDGPPLYLTARADAQLGGVGPAGWRYSLGASYPLFPGLNTAVEVSFGGPAGLGAGLTLGWNLEAVEGYLRLVQRGGVLLGAKGAQLEMGTAYRF</sequence>
<dbReference type="KEGG" id="tos:Theos_1534"/>
<feature type="chain" id="PRO_5003912353" description="DUF5723 domain-containing protein" evidence="1">
    <location>
        <begin position="18"/>
        <end position="406"/>
    </location>
</feature>
<feature type="signal peptide" evidence="1">
    <location>
        <begin position="1"/>
        <end position="17"/>
    </location>
</feature>
<accession>K7RJG0</accession>
<evidence type="ECO:0000313" key="2">
    <source>
        <dbReference type="EMBL" id="AFV76562.1"/>
    </source>
</evidence>
<evidence type="ECO:0000313" key="3">
    <source>
        <dbReference type="Proteomes" id="UP000000211"/>
    </source>
</evidence>
<dbReference type="PATRIC" id="fig|751945.3.peg.1516"/>
<evidence type="ECO:0008006" key="4">
    <source>
        <dbReference type="Google" id="ProtNLM"/>
    </source>
</evidence>
<protein>
    <recommendedName>
        <fullName evidence="4">DUF5723 domain-containing protein</fullName>
    </recommendedName>
</protein>
<dbReference type="AlphaFoldDB" id="K7RJG0"/>
<dbReference type="EMBL" id="CP003249">
    <property type="protein sequence ID" value="AFV76562.1"/>
    <property type="molecule type" value="Genomic_DNA"/>
</dbReference>
<organism evidence="2 3">
    <name type="scientific">Thermus oshimai JL-2</name>
    <dbReference type="NCBI Taxonomy" id="751945"/>
    <lineage>
        <taxon>Bacteria</taxon>
        <taxon>Thermotogati</taxon>
        <taxon>Deinococcota</taxon>
        <taxon>Deinococci</taxon>
        <taxon>Thermales</taxon>
        <taxon>Thermaceae</taxon>
        <taxon>Thermus</taxon>
    </lineage>
</organism>
<reference evidence="2 3" key="1">
    <citation type="journal article" date="2013" name="Genome Announc.">
        <title>Whole Genome Sequencing of Thermus oshimai JL-2 and Thermus thermophilus JL-18, Incomplete Denitrifiers from the United States Great Basin.</title>
        <authorList>
            <person name="Murugapiran S.K."/>
            <person name="Huntemann M."/>
            <person name="Wei C.L."/>
            <person name="Han J."/>
            <person name="Detter J.C."/>
            <person name="Han C.S."/>
            <person name="Erkkila T.H."/>
            <person name="Teshima H."/>
            <person name="Chen A."/>
            <person name="Kyrpides N."/>
            <person name="Mavrommatis K."/>
            <person name="Markowitz V."/>
            <person name="Szeto E."/>
            <person name="Ivanova N."/>
            <person name="Pagani I."/>
            <person name="Lam J."/>
            <person name="McDonald A.I."/>
            <person name="Dodsworth J.A."/>
            <person name="Pati A."/>
            <person name="Goodwin L."/>
            <person name="Peters L."/>
            <person name="Pitluck S."/>
            <person name="Woyke T."/>
            <person name="Hedlund B.P."/>
        </authorList>
    </citation>
    <scope>NUCLEOTIDE SEQUENCE</scope>
    <source>
        <strain evidence="2 3">JL-2</strain>
    </source>
</reference>
<name>K7RJG0_THEOS</name>
<gene>
    <name evidence="2" type="ORF">Theos_1534</name>
</gene>
<keyword evidence="1" id="KW-0732">Signal</keyword>